<dbReference type="Proteomes" id="UP001465976">
    <property type="component" value="Unassembled WGS sequence"/>
</dbReference>
<keyword evidence="11" id="KW-1185">Reference proteome</keyword>
<dbReference type="EMBL" id="JBAHYK010000004">
    <property type="protein sequence ID" value="KAL0581762.1"/>
    <property type="molecule type" value="Genomic_DNA"/>
</dbReference>
<keyword evidence="5 8" id="KW-1133">Transmembrane helix</keyword>
<keyword evidence="6 8" id="KW-0472">Membrane</keyword>
<dbReference type="PANTHER" id="PTHR24223">
    <property type="entry name" value="ATP-BINDING CASSETTE SUB-FAMILY C"/>
    <property type="match status" value="1"/>
</dbReference>
<gene>
    <name evidence="10" type="ORF">V5O48_000239</name>
</gene>
<keyword evidence="2 8" id="KW-0812">Transmembrane</keyword>
<evidence type="ECO:0000256" key="6">
    <source>
        <dbReference type="ARBA" id="ARBA00023136"/>
    </source>
</evidence>
<evidence type="ECO:0000256" key="2">
    <source>
        <dbReference type="ARBA" id="ARBA00022692"/>
    </source>
</evidence>
<evidence type="ECO:0000256" key="8">
    <source>
        <dbReference type="SAM" id="Phobius"/>
    </source>
</evidence>
<feature type="transmembrane region" description="Helical" evidence="8">
    <location>
        <begin position="506"/>
        <end position="526"/>
    </location>
</feature>
<feature type="region of interest" description="Disordered" evidence="7">
    <location>
        <begin position="413"/>
        <end position="454"/>
    </location>
</feature>
<keyword evidence="1" id="KW-0813">Transport</keyword>
<feature type="transmembrane region" description="Helical" evidence="8">
    <location>
        <begin position="94"/>
        <end position="119"/>
    </location>
</feature>
<evidence type="ECO:0000256" key="7">
    <source>
        <dbReference type="SAM" id="MobiDB-lite"/>
    </source>
</evidence>
<feature type="non-terminal residue" evidence="10">
    <location>
        <position position="605"/>
    </location>
</feature>
<dbReference type="SUPFAM" id="SSF90123">
    <property type="entry name" value="ABC transporter transmembrane region"/>
    <property type="match status" value="1"/>
</dbReference>
<organism evidence="10 11">
    <name type="scientific">Marasmius crinis-equi</name>
    <dbReference type="NCBI Taxonomy" id="585013"/>
    <lineage>
        <taxon>Eukaryota</taxon>
        <taxon>Fungi</taxon>
        <taxon>Dikarya</taxon>
        <taxon>Basidiomycota</taxon>
        <taxon>Agaricomycotina</taxon>
        <taxon>Agaricomycetes</taxon>
        <taxon>Agaricomycetidae</taxon>
        <taxon>Agaricales</taxon>
        <taxon>Marasmiineae</taxon>
        <taxon>Marasmiaceae</taxon>
        <taxon>Marasmius</taxon>
    </lineage>
</organism>
<keyword evidence="3" id="KW-0547">Nucleotide-binding</keyword>
<feature type="transmembrane region" description="Helical" evidence="8">
    <location>
        <begin position="33"/>
        <end position="57"/>
    </location>
</feature>
<dbReference type="PROSITE" id="PS50929">
    <property type="entry name" value="ABC_TM1F"/>
    <property type="match status" value="1"/>
</dbReference>
<feature type="transmembrane region" description="Helical" evidence="8">
    <location>
        <begin position="139"/>
        <end position="158"/>
    </location>
</feature>
<evidence type="ECO:0000256" key="1">
    <source>
        <dbReference type="ARBA" id="ARBA00022448"/>
    </source>
</evidence>
<keyword evidence="4" id="KW-0067">ATP-binding</keyword>
<feature type="domain" description="ABC transmembrane type-1" evidence="9">
    <location>
        <begin position="318"/>
        <end position="587"/>
    </location>
</feature>
<name>A0ABR3G1T3_9AGAR</name>
<evidence type="ECO:0000313" key="11">
    <source>
        <dbReference type="Proteomes" id="UP001465976"/>
    </source>
</evidence>
<feature type="transmembrane region" description="Helical" evidence="8">
    <location>
        <begin position="358"/>
        <end position="381"/>
    </location>
</feature>
<proteinExistence type="predicted"/>
<dbReference type="InterPro" id="IPR011527">
    <property type="entry name" value="ABC1_TM_dom"/>
</dbReference>
<comment type="caution">
    <text evidence="10">The sequence shown here is derived from an EMBL/GenBank/DDBJ whole genome shotgun (WGS) entry which is preliminary data.</text>
</comment>
<evidence type="ECO:0000256" key="4">
    <source>
        <dbReference type="ARBA" id="ARBA00022840"/>
    </source>
</evidence>
<reference evidence="10 11" key="1">
    <citation type="submission" date="2024-02" db="EMBL/GenBank/DDBJ databases">
        <title>A draft genome for the cacao thread blight pathogen Marasmius crinis-equi.</title>
        <authorList>
            <person name="Cohen S.P."/>
            <person name="Baruah I.K."/>
            <person name="Amoako-Attah I."/>
            <person name="Bukari Y."/>
            <person name="Meinhardt L.W."/>
            <person name="Bailey B.A."/>
        </authorList>
    </citation>
    <scope>NUCLEOTIDE SEQUENCE [LARGE SCALE GENOMIC DNA]</scope>
    <source>
        <strain evidence="10 11">GH-76</strain>
    </source>
</reference>
<dbReference type="InterPro" id="IPR036640">
    <property type="entry name" value="ABC1_TM_sf"/>
</dbReference>
<evidence type="ECO:0000256" key="3">
    <source>
        <dbReference type="ARBA" id="ARBA00022741"/>
    </source>
</evidence>
<feature type="transmembrane region" description="Helical" evidence="8">
    <location>
        <begin position="479"/>
        <end position="500"/>
    </location>
</feature>
<accession>A0ABR3G1T3</accession>
<evidence type="ECO:0000259" key="9">
    <source>
        <dbReference type="PROSITE" id="PS50929"/>
    </source>
</evidence>
<feature type="transmembrane region" description="Helical" evidence="8">
    <location>
        <begin position="165"/>
        <end position="183"/>
    </location>
</feature>
<sequence length="605" mass="68187">MQLLEIVAFPRALQQPLVGPQDWHWSSVKESTLFIPVYTTLASALLLSVHLATLSLIPRTPRASASRDTTVSVQSHASSVVARFKEHVHIRGGATIYALHVARLVCSLTLLAISSVKVLESQAEDLNTEESLRYGEQNRAIFVIFLYATFLALLSVLAKPRWSGIIIRHFNLNLLVTFAVYLYRDIYPFATFNKTPQDLSEGWLLWLKITLLGIASILVPLFIPRQYKPVRNENPSTPNLEETASLFSSLTYSFLDPLVFYASRVPHLSWDKLPPLSEQDSSRNLKERNFHHLDVFSGASKERHIAFGLLRVFRMEYLFASFWIAVHVFANFLSPIGMNQLLRYLEPGGAESAVVRPWVWVLCLFLGPVLASLTMQSYMYITTRVSVQAQAIFSQLIFEHTLRIRMKAELPDNLGTSESPFETVQGVGEGSQVEQSGDTTGRTESSSGRIPTSDSGNLVGRINNLVTTDLDAIIGARDFLFVLLYSPLQIVLSILFLYAVLGWSALVGSAVMVLTLWVNGLVARLTQDIHVQGMKRTDARVQLVTETMNVIRMVKLFGWERKMKSRIFDKREEELVWIKRRQYLHLLNGTRPHGGIGDDGHFLDL</sequence>
<dbReference type="Gene3D" id="1.20.1560.10">
    <property type="entry name" value="ABC transporter type 1, transmembrane domain"/>
    <property type="match status" value="1"/>
</dbReference>
<feature type="transmembrane region" description="Helical" evidence="8">
    <location>
        <begin position="317"/>
        <end position="338"/>
    </location>
</feature>
<dbReference type="Pfam" id="PF00664">
    <property type="entry name" value="ABC_membrane"/>
    <property type="match status" value="1"/>
</dbReference>
<dbReference type="InterPro" id="IPR050173">
    <property type="entry name" value="ABC_transporter_C-like"/>
</dbReference>
<protein>
    <recommendedName>
        <fullName evidence="9">ABC transmembrane type-1 domain-containing protein</fullName>
    </recommendedName>
</protein>
<dbReference type="PANTHER" id="PTHR24223:SF356">
    <property type="entry name" value="ATP-BINDING CASSETTE TRANSPORTER ABC4"/>
    <property type="match status" value="1"/>
</dbReference>
<evidence type="ECO:0000256" key="5">
    <source>
        <dbReference type="ARBA" id="ARBA00022989"/>
    </source>
</evidence>
<dbReference type="CDD" id="cd18596">
    <property type="entry name" value="ABC_6TM_VMR1_D1_like"/>
    <property type="match status" value="1"/>
</dbReference>
<feature type="transmembrane region" description="Helical" evidence="8">
    <location>
        <begin position="203"/>
        <end position="223"/>
    </location>
</feature>
<evidence type="ECO:0000313" key="10">
    <source>
        <dbReference type="EMBL" id="KAL0581762.1"/>
    </source>
</evidence>
<feature type="compositionally biased region" description="Polar residues" evidence="7">
    <location>
        <begin position="432"/>
        <end position="454"/>
    </location>
</feature>